<sequence length="38" mass="4589">MEDLKKSSIFCLESFYLRLVRIILTYIKIKKFIFSLTS</sequence>
<evidence type="ECO:0000313" key="1">
    <source>
        <dbReference type="EMBL" id="MBB6371018.1"/>
    </source>
</evidence>
<accession>A0A841NBD9</accession>
<reference evidence="1 2" key="1">
    <citation type="submission" date="2020-08" db="EMBL/GenBank/DDBJ databases">
        <title>Functional genomics of gut bacteria from endangered species of beetles.</title>
        <authorList>
            <person name="Carlos-Shanley C."/>
        </authorList>
    </citation>
    <scope>NUCLEOTIDE SEQUENCE [LARGE SCALE GENOMIC DNA]</scope>
    <source>
        <strain evidence="1 2">S00136</strain>
    </source>
</reference>
<dbReference type="EMBL" id="JACHLC010000002">
    <property type="protein sequence ID" value="MBB6371018.1"/>
    <property type="molecule type" value="Genomic_DNA"/>
</dbReference>
<dbReference type="Proteomes" id="UP000589738">
    <property type="component" value="Unassembled WGS sequence"/>
</dbReference>
<evidence type="ECO:0000313" key="2">
    <source>
        <dbReference type="Proteomes" id="UP000589738"/>
    </source>
</evidence>
<comment type="caution">
    <text evidence="1">The sequence shown here is derived from an EMBL/GenBank/DDBJ whole genome shotgun (WGS) entry which is preliminary data.</text>
</comment>
<gene>
    <name evidence="1" type="ORF">HNP36_002094</name>
</gene>
<organism evidence="1 2">
    <name type="scientific">Chryseobacterium shigense</name>
    <dbReference type="NCBI Taxonomy" id="297244"/>
    <lineage>
        <taxon>Bacteria</taxon>
        <taxon>Pseudomonadati</taxon>
        <taxon>Bacteroidota</taxon>
        <taxon>Flavobacteriia</taxon>
        <taxon>Flavobacteriales</taxon>
        <taxon>Weeksellaceae</taxon>
        <taxon>Chryseobacterium group</taxon>
        <taxon>Chryseobacterium</taxon>
    </lineage>
</organism>
<dbReference type="AlphaFoldDB" id="A0A841NBD9"/>
<protein>
    <submittedName>
        <fullName evidence="1">Uncharacterized protein</fullName>
    </submittedName>
</protein>
<name>A0A841NBD9_9FLAO</name>
<proteinExistence type="predicted"/>
<keyword evidence="2" id="KW-1185">Reference proteome</keyword>